<dbReference type="AlphaFoldDB" id="A0ABD3DVS5"/>
<dbReference type="SMART" id="SM00353">
    <property type="entry name" value="HLH"/>
    <property type="match status" value="1"/>
</dbReference>
<keyword evidence="4" id="KW-0804">Transcription</keyword>
<accession>A0ABD3DVS5</accession>
<evidence type="ECO:0000256" key="5">
    <source>
        <dbReference type="ARBA" id="ARBA00023242"/>
    </source>
</evidence>
<name>A0ABD3DVS5_9LAMI</name>
<dbReference type="PANTHER" id="PTHR46133">
    <property type="entry name" value="BHLH TRANSCRIPTION FACTOR"/>
    <property type="match status" value="1"/>
</dbReference>
<evidence type="ECO:0000313" key="8">
    <source>
        <dbReference type="EMBL" id="KAL3645697.1"/>
    </source>
</evidence>
<proteinExistence type="predicted"/>
<dbReference type="InterPro" id="IPR036638">
    <property type="entry name" value="HLH_DNA-bd_sf"/>
</dbReference>
<dbReference type="EMBL" id="JAVIJP010000013">
    <property type="protein sequence ID" value="KAL3645697.1"/>
    <property type="molecule type" value="Genomic_DNA"/>
</dbReference>
<dbReference type="PROSITE" id="PS50888">
    <property type="entry name" value="BHLH"/>
    <property type="match status" value="1"/>
</dbReference>
<dbReference type="Pfam" id="PF00010">
    <property type="entry name" value="HLH"/>
    <property type="match status" value="1"/>
</dbReference>
<dbReference type="GO" id="GO:0000976">
    <property type="term" value="F:transcription cis-regulatory region binding"/>
    <property type="evidence" value="ECO:0007669"/>
    <property type="project" value="UniProtKB-ARBA"/>
</dbReference>
<evidence type="ECO:0000256" key="1">
    <source>
        <dbReference type="ARBA" id="ARBA00004123"/>
    </source>
</evidence>
<comment type="caution">
    <text evidence="8">The sequence shown here is derived from an EMBL/GenBank/DDBJ whole genome shotgun (WGS) entry which is preliminary data.</text>
</comment>
<dbReference type="Gene3D" id="4.10.280.10">
    <property type="entry name" value="Helix-loop-helix DNA-binding domain"/>
    <property type="match status" value="1"/>
</dbReference>
<organism evidence="8 9">
    <name type="scientific">Castilleja foliolosa</name>
    <dbReference type="NCBI Taxonomy" id="1961234"/>
    <lineage>
        <taxon>Eukaryota</taxon>
        <taxon>Viridiplantae</taxon>
        <taxon>Streptophyta</taxon>
        <taxon>Embryophyta</taxon>
        <taxon>Tracheophyta</taxon>
        <taxon>Spermatophyta</taxon>
        <taxon>Magnoliopsida</taxon>
        <taxon>eudicotyledons</taxon>
        <taxon>Gunneridae</taxon>
        <taxon>Pentapetalae</taxon>
        <taxon>asterids</taxon>
        <taxon>lamiids</taxon>
        <taxon>Lamiales</taxon>
        <taxon>Orobanchaceae</taxon>
        <taxon>Pedicularideae</taxon>
        <taxon>Castillejinae</taxon>
        <taxon>Castilleja</taxon>
    </lineage>
</organism>
<feature type="region of interest" description="Disordered" evidence="6">
    <location>
        <begin position="1"/>
        <end position="23"/>
    </location>
</feature>
<feature type="domain" description="BHLH" evidence="7">
    <location>
        <begin position="14"/>
        <end position="65"/>
    </location>
</feature>
<dbReference type="FunFam" id="4.10.280.10:FF:000104">
    <property type="entry name" value="Transcription factor bHLH34"/>
    <property type="match status" value="1"/>
</dbReference>
<evidence type="ECO:0000313" key="9">
    <source>
        <dbReference type="Proteomes" id="UP001632038"/>
    </source>
</evidence>
<keyword evidence="3" id="KW-0238">DNA-binding</keyword>
<comment type="subcellular location">
    <subcellularLocation>
        <location evidence="1">Nucleus</location>
    </subcellularLocation>
</comment>
<evidence type="ECO:0000256" key="6">
    <source>
        <dbReference type="SAM" id="MobiDB-lite"/>
    </source>
</evidence>
<keyword evidence="5" id="KW-0539">Nucleus</keyword>
<reference evidence="9" key="1">
    <citation type="journal article" date="2024" name="IScience">
        <title>Strigolactones Initiate the Formation of Haustorium-like Structures in Castilleja.</title>
        <authorList>
            <person name="Buerger M."/>
            <person name="Peterson D."/>
            <person name="Chory J."/>
        </authorList>
    </citation>
    <scope>NUCLEOTIDE SEQUENCE [LARGE SCALE GENOMIC DNA]</scope>
</reference>
<dbReference type="InterPro" id="IPR044818">
    <property type="entry name" value="ILR3-like"/>
</dbReference>
<keyword evidence="2" id="KW-0805">Transcription regulation</keyword>
<sequence>MPRFESTRTEPCAAPSSSKACREKQLRDRLNDKFVELGALLDPGRPPKTDKSAILVDAVRMVTQLRDETQKLKDTNLTQKLLVSIVL</sequence>
<protein>
    <submittedName>
        <fullName evidence="8">Transcription factor ilr3</fullName>
    </submittedName>
</protein>
<evidence type="ECO:0000256" key="3">
    <source>
        <dbReference type="ARBA" id="ARBA00023125"/>
    </source>
</evidence>
<keyword evidence="9" id="KW-1185">Reference proteome</keyword>
<dbReference type="PANTHER" id="PTHR46133:SF1">
    <property type="entry name" value="TRANSCRIPTION FACTOR ILR3"/>
    <property type="match status" value="1"/>
</dbReference>
<evidence type="ECO:0000256" key="4">
    <source>
        <dbReference type="ARBA" id="ARBA00023163"/>
    </source>
</evidence>
<evidence type="ECO:0000256" key="2">
    <source>
        <dbReference type="ARBA" id="ARBA00023015"/>
    </source>
</evidence>
<dbReference type="Proteomes" id="UP001632038">
    <property type="component" value="Unassembled WGS sequence"/>
</dbReference>
<evidence type="ECO:0000259" key="7">
    <source>
        <dbReference type="PROSITE" id="PS50888"/>
    </source>
</evidence>
<gene>
    <name evidence="8" type="primary">ILR3_2</name>
    <name evidence="8" type="ORF">CASFOL_010877</name>
</gene>
<dbReference type="GO" id="GO:0005634">
    <property type="term" value="C:nucleus"/>
    <property type="evidence" value="ECO:0007669"/>
    <property type="project" value="UniProtKB-SubCell"/>
</dbReference>
<dbReference type="InterPro" id="IPR011598">
    <property type="entry name" value="bHLH_dom"/>
</dbReference>
<dbReference type="SUPFAM" id="SSF47459">
    <property type="entry name" value="HLH, helix-loop-helix DNA-binding domain"/>
    <property type="match status" value="1"/>
</dbReference>